<reference evidence="1" key="1">
    <citation type="journal article" date="2014" name="Front. Microbiol.">
        <title>High frequency of phylogenetically diverse reductive dehalogenase-homologous genes in deep subseafloor sedimentary metagenomes.</title>
        <authorList>
            <person name="Kawai M."/>
            <person name="Futagami T."/>
            <person name="Toyoda A."/>
            <person name="Takaki Y."/>
            <person name="Nishi S."/>
            <person name="Hori S."/>
            <person name="Arai W."/>
            <person name="Tsubouchi T."/>
            <person name="Morono Y."/>
            <person name="Uchiyama I."/>
            <person name="Ito T."/>
            <person name="Fujiyama A."/>
            <person name="Inagaki F."/>
            <person name="Takami H."/>
        </authorList>
    </citation>
    <scope>NUCLEOTIDE SEQUENCE</scope>
    <source>
        <strain evidence="1">Expedition CK06-06</strain>
    </source>
</reference>
<accession>X0XLC2</accession>
<evidence type="ECO:0000313" key="1">
    <source>
        <dbReference type="EMBL" id="GAG43965.1"/>
    </source>
</evidence>
<dbReference type="AlphaFoldDB" id="X0XLC2"/>
<organism evidence="1">
    <name type="scientific">marine sediment metagenome</name>
    <dbReference type="NCBI Taxonomy" id="412755"/>
    <lineage>
        <taxon>unclassified sequences</taxon>
        <taxon>metagenomes</taxon>
        <taxon>ecological metagenomes</taxon>
    </lineage>
</organism>
<proteinExistence type="predicted"/>
<protein>
    <submittedName>
        <fullName evidence="1">Uncharacterized protein</fullName>
    </submittedName>
</protein>
<dbReference type="EMBL" id="BARS01059284">
    <property type="protein sequence ID" value="GAG43965.1"/>
    <property type="molecule type" value="Genomic_DNA"/>
</dbReference>
<comment type="caution">
    <text evidence="1">The sequence shown here is derived from an EMBL/GenBank/DDBJ whole genome shotgun (WGS) entry which is preliminary data.</text>
</comment>
<sequence length="55" mass="6176">AVLGFHAAWVPTQRGRAVEQPAATRLMMDIYPSEVRGWILRRGGLNSHLILLRGH</sequence>
<name>X0XLC2_9ZZZZ</name>
<gene>
    <name evidence="1" type="ORF">S01H1_85970</name>
</gene>
<feature type="non-terminal residue" evidence="1">
    <location>
        <position position="55"/>
    </location>
</feature>
<feature type="non-terminal residue" evidence="1">
    <location>
        <position position="1"/>
    </location>
</feature>